<evidence type="ECO:0000313" key="2">
    <source>
        <dbReference type="Proteomes" id="UP001218788"/>
    </source>
</evidence>
<gene>
    <name evidence="1" type="ORF">OIK42_05635</name>
</gene>
<reference evidence="1 2" key="1">
    <citation type="submission" date="2022-10" db="EMBL/GenBank/DDBJ databases">
        <title>Alteromonas sp. chi3 Genome sequencing.</title>
        <authorList>
            <person name="Park S."/>
        </authorList>
    </citation>
    <scope>NUCLEOTIDE SEQUENCE [LARGE SCALE GENOMIC DNA]</scope>
    <source>
        <strain evidence="2">chi3</strain>
    </source>
</reference>
<dbReference type="Proteomes" id="UP001218788">
    <property type="component" value="Unassembled WGS sequence"/>
</dbReference>
<name>A0ABT5L1G5_9ALTE</name>
<comment type="caution">
    <text evidence="1">The sequence shown here is derived from an EMBL/GenBank/DDBJ whole genome shotgun (WGS) entry which is preliminary data.</text>
</comment>
<dbReference type="RefSeq" id="WP_273638999.1">
    <property type="nucleotide sequence ID" value="NZ_JAQQXP010000001.1"/>
</dbReference>
<dbReference type="EMBL" id="JAQQXP010000001">
    <property type="protein sequence ID" value="MDC8830241.1"/>
    <property type="molecule type" value="Genomic_DNA"/>
</dbReference>
<proteinExistence type="predicted"/>
<organism evidence="1 2">
    <name type="scientific">Alteromonas gilva</name>
    <dbReference type="NCBI Taxonomy" id="2987522"/>
    <lineage>
        <taxon>Bacteria</taxon>
        <taxon>Pseudomonadati</taxon>
        <taxon>Pseudomonadota</taxon>
        <taxon>Gammaproteobacteria</taxon>
        <taxon>Alteromonadales</taxon>
        <taxon>Alteromonadaceae</taxon>
        <taxon>Alteromonas/Salinimonas group</taxon>
        <taxon>Alteromonas</taxon>
    </lineage>
</organism>
<evidence type="ECO:0000313" key="1">
    <source>
        <dbReference type="EMBL" id="MDC8830241.1"/>
    </source>
</evidence>
<sequence>MTNFSEHKPDAGSGANPSLVFIGGALVGGLIYDGVKAAYQHLKNAEPRESTGGNMQRGRR</sequence>
<protein>
    <submittedName>
        <fullName evidence="1">Uncharacterized protein</fullName>
    </submittedName>
</protein>
<accession>A0ABT5L1G5</accession>
<keyword evidence="2" id="KW-1185">Reference proteome</keyword>